<dbReference type="EMBL" id="LECT01000029">
    <property type="protein sequence ID" value="KLU04177.1"/>
    <property type="molecule type" value="Genomic_DNA"/>
</dbReference>
<keyword evidence="1" id="KW-0472">Membrane</keyword>
<keyword evidence="1" id="KW-1133">Transmembrane helix</keyword>
<dbReference type="AlphaFoldDB" id="A0A0J1BC31"/>
<proteinExistence type="predicted"/>
<feature type="domain" description="Uncharacterized protein YyaB-like PH" evidence="2">
    <location>
        <begin position="65"/>
        <end position="136"/>
    </location>
</feature>
<accession>A0A0J1BC31</accession>
<dbReference type="GO" id="GO:0030153">
    <property type="term" value="P:bacteriocin immunity"/>
    <property type="evidence" value="ECO:0007669"/>
    <property type="project" value="InterPro"/>
</dbReference>
<dbReference type="PATRIC" id="fig|595434.4.peg.3575"/>
<dbReference type="OrthoDB" id="273247at2"/>
<dbReference type="InterPro" id="IPR009589">
    <property type="entry name" value="PH_YyaB-like"/>
</dbReference>
<gene>
    <name evidence="3" type="ORF">RISK_003763</name>
</gene>
<evidence type="ECO:0000256" key="1">
    <source>
        <dbReference type="SAM" id="Phobius"/>
    </source>
</evidence>
<name>A0A0J1BC31_RHOIS</name>
<dbReference type="Proteomes" id="UP000036367">
    <property type="component" value="Unassembled WGS sequence"/>
</dbReference>
<keyword evidence="1 3" id="KW-0812">Transmembrane</keyword>
<dbReference type="RefSeq" id="WP_047815159.1">
    <property type="nucleotide sequence ID" value="NZ_LECT01000029.1"/>
</dbReference>
<organism evidence="3 4">
    <name type="scientific">Rhodopirellula islandica</name>
    <dbReference type="NCBI Taxonomy" id="595434"/>
    <lineage>
        <taxon>Bacteria</taxon>
        <taxon>Pseudomonadati</taxon>
        <taxon>Planctomycetota</taxon>
        <taxon>Planctomycetia</taxon>
        <taxon>Pirellulales</taxon>
        <taxon>Pirellulaceae</taxon>
        <taxon>Rhodopirellula</taxon>
    </lineage>
</organism>
<keyword evidence="4" id="KW-1185">Reference proteome</keyword>
<reference evidence="3" key="1">
    <citation type="submission" date="2015-05" db="EMBL/GenBank/DDBJ databases">
        <title>Permanent draft genome of Rhodopirellula islandicus K833.</title>
        <authorList>
            <person name="Kizina J."/>
            <person name="Richter M."/>
            <person name="Glockner F.O."/>
            <person name="Harder J."/>
        </authorList>
    </citation>
    <scope>NUCLEOTIDE SEQUENCE [LARGE SCALE GENOMIC DNA]</scope>
    <source>
        <strain evidence="3">K833</strain>
    </source>
</reference>
<evidence type="ECO:0000259" key="2">
    <source>
        <dbReference type="Pfam" id="PF06713"/>
    </source>
</evidence>
<feature type="transmembrane region" description="Helical" evidence="1">
    <location>
        <begin position="48"/>
        <end position="69"/>
    </location>
</feature>
<feature type="transmembrane region" description="Helical" evidence="1">
    <location>
        <begin position="16"/>
        <end position="36"/>
    </location>
</feature>
<evidence type="ECO:0000313" key="4">
    <source>
        <dbReference type="Proteomes" id="UP000036367"/>
    </source>
</evidence>
<sequence length="149" mass="16608">MRNTAPLVYPSAVDRWLLVLLLAPIFLAIAFAAYLLNEGRADEASTMILMAAAIAGVTGVFTIPCRYTLLDDALSIRCGLICYQVAYTDITEAVPSSTWTSGPAMSLKRVIVRTAKREHILSPEERERFIEELMDRVARSIEQRESETK</sequence>
<dbReference type="STRING" id="595434.RISK_003763"/>
<comment type="caution">
    <text evidence="3">The sequence shown here is derived from an EMBL/GenBank/DDBJ whole genome shotgun (WGS) entry which is preliminary data.</text>
</comment>
<dbReference type="Pfam" id="PF06713">
    <property type="entry name" value="bPH_4"/>
    <property type="match status" value="1"/>
</dbReference>
<protein>
    <submittedName>
        <fullName evidence="3">Signal peptide and transmembrane protein</fullName>
    </submittedName>
</protein>
<evidence type="ECO:0000313" key="3">
    <source>
        <dbReference type="EMBL" id="KLU04177.1"/>
    </source>
</evidence>